<evidence type="ECO:0000256" key="8">
    <source>
        <dbReference type="SAM" id="MobiDB-lite"/>
    </source>
</evidence>
<comment type="caution">
    <text evidence="10">The sequence shown here is derived from an EMBL/GenBank/DDBJ whole genome shotgun (WGS) entry which is preliminary data.</text>
</comment>
<dbReference type="PANTHER" id="PTHR20961:SF38">
    <property type="entry name" value="PROTEIN O-LINKED-MANNOSE BETA-1,4-N-ACETYLGLUCOSAMINYLTRANSFERASE 2"/>
    <property type="match status" value="1"/>
</dbReference>
<keyword evidence="6" id="KW-0472">Membrane</keyword>
<dbReference type="RefSeq" id="WP_146519255.1">
    <property type="nucleotide sequence ID" value="NZ_CP151726.1"/>
</dbReference>
<keyword evidence="11" id="KW-1185">Reference proteome</keyword>
<dbReference type="PANTHER" id="PTHR20961">
    <property type="entry name" value="GLYCOSYLTRANSFERASE"/>
    <property type="match status" value="1"/>
</dbReference>
<evidence type="ECO:0000256" key="7">
    <source>
        <dbReference type="ARBA" id="ARBA00023180"/>
    </source>
</evidence>
<feature type="region of interest" description="Disordered" evidence="8">
    <location>
        <begin position="381"/>
        <end position="405"/>
    </location>
</feature>
<proteinExistence type="predicted"/>
<keyword evidence="5" id="KW-1133">Transmembrane helix</keyword>
<evidence type="ECO:0000256" key="2">
    <source>
        <dbReference type="ARBA" id="ARBA00022676"/>
    </source>
</evidence>
<evidence type="ECO:0000256" key="6">
    <source>
        <dbReference type="ARBA" id="ARBA00023136"/>
    </source>
</evidence>
<evidence type="ECO:0000256" key="4">
    <source>
        <dbReference type="ARBA" id="ARBA00022692"/>
    </source>
</evidence>
<feature type="compositionally biased region" description="Polar residues" evidence="8">
    <location>
        <begin position="1"/>
        <end position="13"/>
    </location>
</feature>
<keyword evidence="3" id="KW-0808">Transferase</keyword>
<evidence type="ECO:0000313" key="11">
    <source>
        <dbReference type="Proteomes" id="UP000320176"/>
    </source>
</evidence>
<dbReference type="InterPro" id="IPR007657">
    <property type="entry name" value="Glycosyltransferase_61"/>
</dbReference>
<reference evidence="10 11" key="1">
    <citation type="submission" date="2019-02" db="EMBL/GenBank/DDBJ databases">
        <title>Deep-cultivation of Planctomycetes and their phenomic and genomic characterization uncovers novel biology.</title>
        <authorList>
            <person name="Wiegand S."/>
            <person name="Jogler M."/>
            <person name="Boedeker C."/>
            <person name="Pinto D."/>
            <person name="Vollmers J."/>
            <person name="Rivas-Marin E."/>
            <person name="Kohn T."/>
            <person name="Peeters S.H."/>
            <person name="Heuer A."/>
            <person name="Rast P."/>
            <person name="Oberbeckmann S."/>
            <person name="Bunk B."/>
            <person name="Jeske O."/>
            <person name="Meyerdierks A."/>
            <person name="Storesund J.E."/>
            <person name="Kallscheuer N."/>
            <person name="Luecker S."/>
            <person name="Lage O.M."/>
            <person name="Pohl T."/>
            <person name="Merkel B.J."/>
            <person name="Hornburger P."/>
            <person name="Mueller R.-W."/>
            <person name="Bruemmer F."/>
            <person name="Labrenz M."/>
            <person name="Spormann A.M."/>
            <person name="Op Den Camp H."/>
            <person name="Overmann J."/>
            <person name="Amann R."/>
            <person name="Jetten M.S.M."/>
            <person name="Mascher T."/>
            <person name="Medema M.H."/>
            <person name="Devos D.P."/>
            <person name="Kaster A.-K."/>
            <person name="Ovreas L."/>
            <person name="Rohde M."/>
            <person name="Galperin M.Y."/>
            <person name="Jogler C."/>
        </authorList>
    </citation>
    <scope>NUCLEOTIDE SEQUENCE [LARGE SCALE GENOMIC DNA]</scope>
    <source>
        <strain evidence="10 11">Pla52n</strain>
    </source>
</reference>
<keyword evidence="4" id="KW-0812">Transmembrane</keyword>
<evidence type="ECO:0000259" key="9">
    <source>
        <dbReference type="Pfam" id="PF04577"/>
    </source>
</evidence>
<sequence>MNRLPCSSPQKRSSAGRPSIGRPSIGHSIDALDAASHYPIRPPKNIQPVDDWMFDNLAGGCALPETSVTTYHQITVPGRGPIRWQGEYLRECFATDDGPAEFYRRRKHWRAFAESLVRPKSRMTNPALCITDNWSCGYFHWICDALPRLLLAEQVRSTAELTLLLPAAAKRYGFIRDSLDAFDLADVRQLSRFQRVHCDELVLPSHAAVTGTFRPDLIDAMRDRFWKHVSAGSTDGTAAPCTRRVFLSRRDANRRRVVNEAELASVLTNHRFDSVAADSYSWREQVELFSSTSHLVSIHGAGLTNMIAMPPAGRVLEIRDRVDLTPNCYVTLATAAGQDYYYAFSDRVNPQQCVHHGDVRIDPAELDRSLDQMLNDPVSEFSYRRMRTSANTPRTENRPTPLHSS</sequence>
<feature type="domain" description="Glycosyltransferase 61 catalytic" evidence="9">
    <location>
        <begin position="138"/>
        <end position="315"/>
    </location>
</feature>
<keyword evidence="2" id="KW-0328">Glycosyltransferase</keyword>
<organism evidence="10 11">
    <name type="scientific">Stieleria varia</name>
    <dbReference type="NCBI Taxonomy" id="2528005"/>
    <lineage>
        <taxon>Bacteria</taxon>
        <taxon>Pseudomonadati</taxon>
        <taxon>Planctomycetota</taxon>
        <taxon>Planctomycetia</taxon>
        <taxon>Pirellulales</taxon>
        <taxon>Pirellulaceae</taxon>
        <taxon>Stieleria</taxon>
    </lineage>
</organism>
<dbReference type="OrthoDB" id="288504at2"/>
<accession>A0A5C6B4B4</accession>
<protein>
    <recommendedName>
        <fullName evidence="9">Glycosyltransferase 61 catalytic domain-containing protein</fullName>
    </recommendedName>
</protein>
<evidence type="ECO:0000313" key="10">
    <source>
        <dbReference type="EMBL" id="TWU06126.1"/>
    </source>
</evidence>
<dbReference type="EMBL" id="SJPN01000002">
    <property type="protein sequence ID" value="TWU06126.1"/>
    <property type="molecule type" value="Genomic_DNA"/>
</dbReference>
<dbReference type="GO" id="GO:0016757">
    <property type="term" value="F:glycosyltransferase activity"/>
    <property type="evidence" value="ECO:0007669"/>
    <property type="project" value="UniProtKB-KW"/>
</dbReference>
<evidence type="ECO:0000256" key="5">
    <source>
        <dbReference type="ARBA" id="ARBA00022989"/>
    </source>
</evidence>
<dbReference type="InterPro" id="IPR049625">
    <property type="entry name" value="Glyco_transf_61_cat"/>
</dbReference>
<feature type="region of interest" description="Disordered" evidence="8">
    <location>
        <begin position="1"/>
        <end position="26"/>
    </location>
</feature>
<dbReference type="AlphaFoldDB" id="A0A5C6B4B4"/>
<evidence type="ECO:0000256" key="3">
    <source>
        <dbReference type="ARBA" id="ARBA00022679"/>
    </source>
</evidence>
<dbReference type="GO" id="GO:0016020">
    <property type="term" value="C:membrane"/>
    <property type="evidence" value="ECO:0007669"/>
    <property type="project" value="UniProtKB-SubCell"/>
</dbReference>
<dbReference type="Proteomes" id="UP000320176">
    <property type="component" value="Unassembled WGS sequence"/>
</dbReference>
<name>A0A5C6B4B4_9BACT</name>
<dbReference type="Pfam" id="PF04577">
    <property type="entry name" value="Glyco_transf_61"/>
    <property type="match status" value="1"/>
</dbReference>
<keyword evidence="7" id="KW-0325">Glycoprotein</keyword>
<gene>
    <name evidence="10" type="ORF">Pla52n_18460</name>
</gene>
<evidence type="ECO:0000256" key="1">
    <source>
        <dbReference type="ARBA" id="ARBA00004167"/>
    </source>
</evidence>
<comment type="subcellular location">
    <subcellularLocation>
        <location evidence="1">Membrane</location>
        <topology evidence="1">Single-pass membrane protein</topology>
    </subcellularLocation>
</comment>